<dbReference type="InterPro" id="IPR031689">
    <property type="entry name" value="DUF5080"/>
</dbReference>
<dbReference type="RefSeq" id="WP_000583207.1">
    <property type="nucleotide sequence ID" value="NZ_CM000952.1"/>
</dbReference>
<feature type="transmembrane region" description="Helical" evidence="1">
    <location>
        <begin position="172"/>
        <end position="194"/>
    </location>
</feature>
<proteinExistence type="predicted"/>
<evidence type="ECO:0000313" key="3">
    <source>
        <dbReference type="Proteomes" id="UP000003455"/>
    </source>
</evidence>
<dbReference type="AlphaFoldDB" id="A0A0E1XC57"/>
<protein>
    <recommendedName>
        <fullName evidence="4">DUF5080 family protein</fullName>
    </recommendedName>
</protein>
<feature type="transmembrane region" description="Helical" evidence="1">
    <location>
        <begin position="145"/>
        <end position="165"/>
    </location>
</feature>
<organism evidence="2 3">
    <name type="scientific">Staphylococcus aureus subsp. aureus MN8</name>
    <dbReference type="NCBI Taxonomy" id="548470"/>
    <lineage>
        <taxon>Bacteria</taxon>
        <taxon>Bacillati</taxon>
        <taxon>Bacillota</taxon>
        <taxon>Bacilli</taxon>
        <taxon>Bacillales</taxon>
        <taxon>Staphylococcaceae</taxon>
        <taxon>Staphylococcus</taxon>
    </lineage>
</organism>
<dbReference type="Pfam" id="PF16883">
    <property type="entry name" value="DUF5080"/>
    <property type="match status" value="1"/>
</dbReference>
<keyword evidence="1" id="KW-1133">Transmembrane helix</keyword>
<name>A0A0E1XC57_STAAU</name>
<dbReference type="EMBL" id="ACJA02000001">
    <property type="protein sequence ID" value="EFH96185.1"/>
    <property type="molecule type" value="Genomic_DNA"/>
</dbReference>
<feature type="transmembrane region" description="Helical" evidence="1">
    <location>
        <begin position="29"/>
        <end position="48"/>
    </location>
</feature>
<dbReference type="Proteomes" id="UP000003455">
    <property type="component" value="Chromosome"/>
</dbReference>
<evidence type="ECO:0000313" key="2">
    <source>
        <dbReference type="EMBL" id="EFH96185.1"/>
    </source>
</evidence>
<feature type="transmembrane region" description="Helical" evidence="1">
    <location>
        <begin position="116"/>
        <end position="133"/>
    </location>
</feature>
<evidence type="ECO:0000256" key="1">
    <source>
        <dbReference type="SAM" id="Phobius"/>
    </source>
</evidence>
<evidence type="ECO:0008006" key="4">
    <source>
        <dbReference type="Google" id="ProtNLM"/>
    </source>
</evidence>
<keyword evidence="1" id="KW-0812">Transmembrane</keyword>
<comment type="caution">
    <text evidence="2">The sequence shown here is derived from an EMBL/GenBank/DDBJ whole genome shotgun (WGS) entry which is preliminary data.</text>
</comment>
<feature type="transmembrane region" description="Helical" evidence="1">
    <location>
        <begin position="60"/>
        <end position="76"/>
    </location>
</feature>
<feature type="transmembrane region" description="Helical" evidence="1">
    <location>
        <begin position="6"/>
        <end position="22"/>
    </location>
</feature>
<reference evidence="2 3" key="1">
    <citation type="submission" date="2010-05" db="EMBL/GenBank/DDBJ databases">
        <authorList>
            <person name="Muzny D."/>
            <person name="Qin X."/>
            <person name="Buhay C."/>
            <person name="Dugan-Rocha S."/>
            <person name="Ding Y."/>
            <person name="Chen G."/>
            <person name="Hawes A."/>
            <person name="Holder M."/>
            <person name="Jhangiani S."/>
            <person name="Johnson A."/>
            <person name="Khan Z."/>
            <person name="Li Z."/>
            <person name="Liu W."/>
            <person name="Liu X."/>
            <person name="Perez L."/>
            <person name="Shen H."/>
            <person name="Wang Q."/>
            <person name="Watt J."/>
            <person name="Xi L."/>
            <person name="Xin Y."/>
            <person name="Zhou J."/>
            <person name="Deng J."/>
            <person name="Jiang H."/>
            <person name="Liu Y."/>
            <person name="Qu J."/>
            <person name="Song X.-Z."/>
            <person name="Zhang L."/>
            <person name="Villasana D."/>
            <person name="Johnson A."/>
            <person name="Liu J."/>
            <person name="Liyanage D."/>
            <person name="Lorensuhewa L."/>
            <person name="Robinson T."/>
            <person name="Song A."/>
            <person name="Song B.-B."/>
            <person name="Dinh H."/>
            <person name="Thornton R."/>
            <person name="Coyle M."/>
            <person name="Francisco L."/>
            <person name="Jackson L."/>
            <person name="Javaid M."/>
            <person name="Korchina V."/>
            <person name="Kovar C."/>
            <person name="Mata R."/>
            <person name="Mathew T."/>
            <person name="Ngo R."/>
            <person name="Nguyen L."/>
            <person name="Nguyen N."/>
            <person name="Okwuonu G."/>
            <person name="Ongeri F."/>
            <person name="Pham C."/>
            <person name="Simmons D."/>
            <person name="Wilczek-Boney K."/>
            <person name="Hale W."/>
            <person name="Jakkamsetti A."/>
            <person name="Pham P."/>
            <person name="Ruth R."/>
            <person name="San Lucas F."/>
            <person name="Warren J."/>
            <person name="Zhang J."/>
            <person name="Zhao Z."/>
            <person name="Zhou C."/>
            <person name="Zhu D."/>
            <person name="Lee S."/>
            <person name="Bess C."/>
            <person name="Blankenburg K."/>
            <person name="Forbes L."/>
            <person name="Fu Q."/>
            <person name="Gubbala S."/>
            <person name="Hirani K."/>
            <person name="Jayaseelan J.C."/>
            <person name="Lara F."/>
            <person name="Munidasa M."/>
            <person name="Palculict T."/>
            <person name="Patil S."/>
            <person name="Pu L.-L."/>
            <person name="Saada N."/>
            <person name="Tang L."/>
            <person name="Weissenberger G."/>
            <person name="Zhu Y."/>
            <person name="Hemphill L."/>
            <person name="Shang Y."/>
            <person name="Youmans B."/>
            <person name="Ayvaz T."/>
            <person name="Ross M."/>
            <person name="Santibanez J."/>
            <person name="Aqrawi P."/>
            <person name="Gross S."/>
            <person name="Joshi V."/>
            <person name="Fowler G."/>
            <person name="Nazareth L."/>
            <person name="Reid J."/>
            <person name="Worley K."/>
            <person name="Petrosino J."/>
            <person name="Highlander S."/>
            <person name="Gibbs R."/>
        </authorList>
    </citation>
    <scope>NUCLEOTIDE SEQUENCE [LARGE SCALE GENOMIC DNA]</scope>
    <source>
        <strain evidence="2 3">MN8</strain>
    </source>
</reference>
<gene>
    <name evidence="2" type="ORF">HMPREF0769_10187</name>
</gene>
<dbReference type="HOGENOM" id="CLU_120500_0_0_9"/>
<keyword evidence="1" id="KW-0472">Membrane</keyword>
<accession>A0A0E1XC57</accession>
<sequence>MIIFILLTVFALFYIAMIASLFKSEGFSIIGLILDIVILTTLIFYYFVGASFVDNDLSNFLAFMNFGSFVYMYYAIKSLWVKPKLVNYIIAKEIGESKDVIEEQELDLQTSKIRGIYFFIIAIALLIITKLRMQPELQADAISMNPVFIFIGVIIILIWLVLDIYRKKKYGIFLFKTIVPLVVTTWIIIATIVLS</sequence>